<evidence type="ECO:0000256" key="4">
    <source>
        <dbReference type="ARBA" id="ARBA00022448"/>
    </source>
</evidence>
<dbReference type="Gene3D" id="1.10.287.1700">
    <property type="match status" value="1"/>
</dbReference>
<evidence type="ECO:0000313" key="12">
    <source>
        <dbReference type="EMBL" id="TCU87062.1"/>
    </source>
</evidence>
<evidence type="ECO:0000313" key="14">
    <source>
        <dbReference type="Proteomes" id="UP000295794"/>
    </source>
</evidence>
<evidence type="ECO:0000256" key="6">
    <source>
        <dbReference type="ARBA" id="ARBA00022500"/>
    </source>
</evidence>
<dbReference type="GO" id="GO:0003774">
    <property type="term" value="F:cytoskeletal motor activity"/>
    <property type="evidence" value="ECO:0007669"/>
    <property type="project" value="InterPro"/>
</dbReference>
<keyword evidence="11" id="KW-0282">Flagellum</keyword>
<evidence type="ECO:0000256" key="10">
    <source>
        <dbReference type="ARBA" id="ARBA00023225"/>
    </source>
</evidence>
<dbReference type="PIRSF" id="PIRSF019404">
    <property type="entry name" value="FliJ"/>
    <property type="match status" value="1"/>
</dbReference>
<accession>A0A377Q582</accession>
<dbReference type="InterPro" id="IPR012823">
    <property type="entry name" value="Flagell_FliJ"/>
</dbReference>
<dbReference type="GO" id="GO:0009288">
    <property type="term" value="C:bacterial-type flagellum"/>
    <property type="evidence" value="ECO:0007669"/>
    <property type="project" value="InterPro"/>
</dbReference>
<keyword evidence="10" id="KW-1006">Bacterial flagellum protein export</keyword>
<evidence type="ECO:0000256" key="9">
    <source>
        <dbReference type="ARBA" id="ARBA00023136"/>
    </source>
</evidence>
<evidence type="ECO:0000256" key="5">
    <source>
        <dbReference type="ARBA" id="ARBA00022475"/>
    </source>
</evidence>
<evidence type="ECO:0000256" key="3">
    <source>
        <dbReference type="ARBA" id="ARBA00020392"/>
    </source>
</evidence>
<dbReference type="NCBIfam" id="TIGR02473">
    <property type="entry name" value="flagell_FliJ"/>
    <property type="match status" value="1"/>
</dbReference>
<dbReference type="EMBL" id="SMBT01000005">
    <property type="protein sequence ID" value="TCU87062.1"/>
    <property type="molecule type" value="Genomic_DNA"/>
</dbReference>
<dbReference type="GO" id="GO:0005886">
    <property type="term" value="C:plasma membrane"/>
    <property type="evidence" value="ECO:0007669"/>
    <property type="project" value="UniProtKB-SubCell"/>
</dbReference>
<dbReference type="PRINTS" id="PR01004">
    <property type="entry name" value="FLGFLIJ"/>
</dbReference>
<dbReference type="GO" id="GO:0071973">
    <property type="term" value="P:bacterial-type flagellum-dependent cell motility"/>
    <property type="evidence" value="ECO:0007669"/>
    <property type="project" value="InterPro"/>
</dbReference>
<keyword evidence="9" id="KW-0472">Membrane</keyword>
<proteinExistence type="inferred from homology"/>
<keyword evidence="14" id="KW-1185">Reference proteome</keyword>
<name>A0A377Q582_9NEIS</name>
<comment type="subcellular location">
    <subcellularLocation>
        <location evidence="1">Cell membrane</location>
        <topology evidence="1">Peripheral membrane protein</topology>
        <orientation evidence="1">Cytoplasmic side</orientation>
    </subcellularLocation>
</comment>
<protein>
    <recommendedName>
        <fullName evidence="3">Flagellar FliJ protein</fullName>
    </recommendedName>
</protein>
<reference evidence="12 14" key="2">
    <citation type="submission" date="2019-03" db="EMBL/GenBank/DDBJ databases">
        <title>Genomic Encyclopedia of Type Strains, Phase IV (KMG-IV): sequencing the most valuable type-strain genomes for metagenomic binning, comparative biology and taxonomic classification.</title>
        <authorList>
            <person name="Goeker M."/>
        </authorList>
    </citation>
    <scope>NUCLEOTIDE SEQUENCE [LARGE SCALE GENOMIC DNA]</scope>
    <source>
        <strain evidence="12 14">DSM 3764</strain>
    </source>
</reference>
<keyword evidence="7" id="KW-1005">Bacterial flagellum biogenesis</keyword>
<gene>
    <name evidence="11" type="primary">fliJ</name>
    <name evidence="12" type="ORF">EV682_105187</name>
    <name evidence="11" type="ORF">NCTC11159_01458</name>
</gene>
<sequence length="146" mass="17092">MSAVAKFRFAFLLELAIDAREDAARLMQASQANWLSAQGKLEQVDQYRVEYRARLLGSGQGGMSIIQWRDFQLFLAKLDDVALSQQLEIERLASVYEARRDAWLECEKKVKAFEALKQRHLSAEMQKELRNEQRINDEFNTRQRPR</sequence>
<dbReference type="PANTHER" id="PTHR38786:SF1">
    <property type="entry name" value="FLAGELLAR FLIJ PROTEIN"/>
    <property type="match status" value="1"/>
</dbReference>
<dbReference type="Proteomes" id="UP000295794">
    <property type="component" value="Unassembled WGS sequence"/>
</dbReference>
<dbReference type="InterPro" id="IPR052570">
    <property type="entry name" value="FliJ"/>
</dbReference>
<dbReference type="AlphaFoldDB" id="A0A377Q582"/>
<dbReference type="EMBL" id="UGHR01000001">
    <property type="protein sequence ID" value="STQ90394.1"/>
    <property type="molecule type" value="Genomic_DNA"/>
</dbReference>
<dbReference type="OrthoDB" id="6465096at2"/>
<organism evidence="11 13">
    <name type="scientific">Iodobacter fluviatilis</name>
    <dbReference type="NCBI Taxonomy" id="537"/>
    <lineage>
        <taxon>Bacteria</taxon>
        <taxon>Pseudomonadati</taxon>
        <taxon>Pseudomonadota</taxon>
        <taxon>Betaproteobacteria</taxon>
        <taxon>Neisseriales</taxon>
        <taxon>Chitinibacteraceae</taxon>
        <taxon>Iodobacter</taxon>
    </lineage>
</organism>
<comment type="similarity">
    <text evidence="2">Belongs to the FliJ family.</text>
</comment>
<evidence type="ECO:0000256" key="7">
    <source>
        <dbReference type="ARBA" id="ARBA00022795"/>
    </source>
</evidence>
<keyword evidence="11" id="KW-0966">Cell projection</keyword>
<evidence type="ECO:0000256" key="2">
    <source>
        <dbReference type="ARBA" id="ARBA00010004"/>
    </source>
</evidence>
<reference evidence="11 13" key="1">
    <citation type="submission" date="2018-06" db="EMBL/GenBank/DDBJ databases">
        <authorList>
            <consortium name="Pathogen Informatics"/>
            <person name="Doyle S."/>
        </authorList>
    </citation>
    <scope>NUCLEOTIDE SEQUENCE [LARGE SCALE GENOMIC DNA]</scope>
    <source>
        <strain evidence="11 13">NCTC11159</strain>
    </source>
</reference>
<dbReference type="Proteomes" id="UP000255108">
    <property type="component" value="Unassembled WGS sequence"/>
</dbReference>
<dbReference type="GO" id="GO:0015031">
    <property type="term" value="P:protein transport"/>
    <property type="evidence" value="ECO:0007669"/>
    <property type="project" value="UniProtKB-KW"/>
</dbReference>
<dbReference type="GO" id="GO:0006935">
    <property type="term" value="P:chemotaxis"/>
    <property type="evidence" value="ECO:0007669"/>
    <property type="project" value="UniProtKB-KW"/>
</dbReference>
<dbReference type="GO" id="GO:0044781">
    <property type="term" value="P:bacterial-type flagellum organization"/>
    <property type="evidence" value="ECO:0007669"/>
    <property type="project" value="UniProtKB-KW"/>
</dbReference>
<keyword evidence="4" id="KW-0813">Transport</keyword>
<keyword evidence="8" id="KW-0653">Protein transport</keyword>
<dbReference type="Pfam" id="PF02050">
    <property type="entry name" value="FliJ"/>
    <property type="match status" value="1"/>
</dbReference>
<dbReference type="PANTHER" id="PTHR38786">
    <property type="entry name" value="FLAGELLAR FLIJ PROTEIN"/>
    <property type="match status" value="1"/>
</dbReference>
<keyword evidence="11" id="KW-0969">Cilium</keyword>
<evidence type="ECO:0000313" key="13">
    <source>
        <dbReference type="Proteomes" id="UP000255108"/>
    </source>
</evidence>
<dbReference type="InterPro" id="IPR018006">
    <property type="entry name" value="Flag_FliJ_proteobac"/>
</dbReference>
<evidence type="ECO:0000256" key="8">
    <source>
        <dbReference type="ARBA" id="ARBA00022927"/>
    </source>
</evidence>
<evidence type="ECO:0000256" key="1">
    <source>
        <dbReference type="ARBA" id="ARBA00004413"/>
    </source>
</evidence>
<keyword evidence="6" id="KW-0145">Chemotaxis</keyword>
<dbReference type="InterPro" id="IPR053716">
    <property type="entry name" value="Flag_assembly_chemotaxis_eff"/>
</dbReference>
<keyword evidence="5" id="KW-1003">Cell membrane</keyword>
<evidence type="ECO:0000313" key="11">
    <source>
        <dbReference type="EMBL" id="STQ90394.1"/>
    </source>
</evidence>